<dbReference type="AlphaFoldDB" id="A0A9P5N9L6"/>
<accession>A0A9P5N9L6</accession>
<gene>
    <name evidence="2" type="ORF">CPB84DRAFT_690784</name>
</gene>
<dbReference type="InterPro" id="IPR036291">
    <property type="entry name" value="NAD(P)-bd_dom_sf"/>
</dbReference>
<evidence type="ECO:0000313" key="3">
    <source>
        <dbReference type="Proteomes" id="UP000724874"/>
    </source>
</evidence>
<dbReference type="InterPro" id="IPR051783">
    <property type="entry name" value="NAD(P)-dependent_oxidoreduct"/>
</dbReference>
<feature type="domain" description="NAD-dependent epimerase/dehydratase" evidence="1">
    <location>
        <begin position="3"/>
        <end position="216"/>
    </location>
</feature>
<dbReference type="GO" id="GO:0005737">
    <property type="term" value="C:cytoplasm"/>
    <property type="evidence" value="ECO:0007669"/>
    <property type="project" value="TreeGrafter"/>
</dbReference>
<comment type="caution">
    <text evidence="2">The sequence shown here is derived from an EMBL/GenBank/DDBJ whole genome shotgun (WGS) entry which is preliminary data.</text>
</comment>
<dbReference type="SUPFAM" id="SSF51735">
    <property type="entry name" value="NAD(P)-binding Rossmann-fold domains"/>
    <property type="match status" value="1"/>
</dbReference>
<dbReference type="EMBL" id="JADNYJ010000266">
    <property type="protein sequence ID" value="KAF8872481.1"/>
    <property type="molecule type" value="Genomic_DNA"/>
</dbReference>
<evidence type="ECO:0000259" key="1">
    <source>
        <dbReference type="Pfam" id="PF01370"/>
    </source>
</evidence>
<evidence type="ECO:0000313" key="2">
    <source>
        <dbReference type="EMBL" id="KAF8872481.1"/>
    </source>
</evidence>
<dbReference type="Proteomes" id="UP000724874">
    <property type="component" value="Unassembled WGS sequence"/>
</dbReference>
<proteinExistence type="predicted"/>
<protein>
    <recommendedName>
        <fullName evidence="1">NAD-dependent epimerase/dehydratase domain-containing protein</fullName>
    </recommendedName>
</protein>
<dbReference type="Gene3D" id="3.40.50.720">
    <property type="entry name" value="NAD(P)-binding Rossmann-like Domain"/>
    <property type="match status" value="1"/>
</dbReference>
<reference evidence="2" key="1">
    <citation type="submission" date="2020-11" db="EMBL/GenBank/DDBJ databases">
        <authorList>
            <consortium name="DOE Joint Genome Institute"/>
            <person name="Ahrendt S."/>
            <person name="Riley R."/>
            <person name="Andreopoulos W."/>
            <person name="LaButti K."/>
            <person name="Pangilinan J."/>
            <person name="Ruiz-duenas F.J."/>
            <person name="Barrasa J.M."/>
            <person name="Sanchez-Garcia M."/>
            <person name="Camarero S."/>
            <person name="Miyauchi S."/>
            <person name="Serrano A."/>
            <person name="Linde D."/>
            <person name="Babiker R."/>
            <person name="Drula E."/>
            <person name="Ayuso-Fernandez I."/>
            <person name="Pacheco R."/>
            <person name="Padilla G."/>
            <person name="Ferreira P."/>
            <person name="Barriuso J."/>
            <person name="Kellner H."/>
            <person name="Castanera R."/>
            <person name="Alfaro M."/>
            <person name="Ramirez L."/>
            <person name="Pisabarro A.G."/>
            <person name="Kuo A."/>
            <person name="Tritt A."/>
            <person name="Lipzen A."/>
            <person name="He G."/>
            <person name="Yan M."/>
            <person name="Ng V."/>
            <person name="Cullen D."/>
            <person name="Martin F."/>
            <person name="Rosso M.-N."/>
            <person name="Henrissat B."/>
            <person name="Hibbett D."/>
            <person name="Martinez A.T."/>
            <person name="Grigoriev I.V."/>
        </authorList>
    </citation>
    <scope>NUCLEOTIDE SEQUENCE</scope>
    <source>
        <strain evidence="2">AH 44721</strain>
    </source>
</reference>
<dbReference type="PANTHER" id="PTHR48079:SF9">
    <property type="entry name" value="PUTATIVE-RELATED"/>
    <property type="match status" value="1"/>
</dbReference>
<dbReference type="Pfam" id="PF01370">
    <property type="entry name" value="Epimerase"/>
    <property type="match status" value="1"/>
</dbReference>
<dbReference type="CDD" id="cd05262">
    <property type="entry name" value="SDR_a7"/>
    <property type="match status" value="1"/>
</dbReference>
<dbReference type="PANTHER" id="PTHR48079">
    <property type="entry name" value="PROTEIN YEEZ"/>
    <property type="match status" value="1"/>
</dbReference>
<sequence length="295" mass="31476">MRVFLTGATGFIGSAIIPELLSAGHQVVGLARSDAAEEKLKSLGVDVLRGSLDDLDVLKRGATESDGVIHCAFIHDFSDFATSVKKDRIAVEAIGAALEGTNRPFIVTTGTLGLVQGKLAVEQDLGDLTSPLSARNLTEGVTLAFASKGVRATVIRLAPVIHGKGDHAFVPALIGIARQKGVSAYIGSGDNHWPSAHRLDIARLYRLILEKGKAGSRYHGVSDDLTPIRNIAEVIGKSLNIPVVSKTPQEAPEHFGFLGHLLGIDNLVSSKHTQEELGWNLVQPSLLLDVEKNYF</sequence>
<dbReference type="InterPro" id="IPR001509">
    <property type="entry name" value="Epimerase_deHydtase"/>
</dbReference>
<dbReference type="OrthoDB" id="10000533at2759"/>
<keyword evidence="3" id="KW-1185">Reference proteome</keyword>
<dbReference type="GO" id="GO:0004029">
    <property type="term" value="F:aldehyde dehydrogenase (NAD+) activity"/>
    <property type="evidence" value="ECO:0007669"/>
    <property type="project" value="TreeGrafter"/>
</dbReference>
<organism evidence="2 3">
    <name type="scientific">Gymnopilus junonius</name>
    <name type="common">Spectacular rustgill mushroom</name>
    <name type="synonym">Gymnopilus spectabilis subsp. junonius</name>
    <dbReference type="NCBI Taxonomy" id="109634"/>
    <lineage>
        <taxon>Eukaryota</taxon>
        <taxon>Fungi</taxon>
        <taxon>Dikarya</taxon>
        <taxon>Basidiomycota</taxon>
        <taxon>Agaricomycotina</taxon>
        <taxon>Agaricomycetes</taxon>
        <taxon>Agaricomycetidae</taxon>
        <taxon>Agaricales</taxon>
        <taxon>Agaricineae</taxon>
        <taxon>Hymenogastraceae</taxon>
        <taxon>Gymnopilus</taxon>
    </lineage>
</organism>
<name>A0A9P5N9L6_GYMJU</name>